<dbReference type="NCBIfam" id="NF047832">
    <property type="entry name" value="caspase_w_EACC1"/>
    <property type="match status" value="1"/>
</dbReference>
<evidence type="ECO:0000313" key="3">
    <source>
        <dbReference type="Proteomes" id="UP000677082"/>
    </source>
</evidence>
<dbReference type="SUPFAM" id="SSF143456">
    <property type="entry name" value="VC0467-like"/>
    <property type="match status" value="1"/>
</dbReference>
<evidence type="ECO:0000259" key="1">
    <source>
        <dbReference type="Pfam" id="PF00656"/>
    </source>
</evidence>
<dbReference type="Pfam" id="PF00656">
    <property type="entry name" value="Peptidase_C14"/>
    <property type="match status" value="1"/>
</dbReference>
<sequence>MDVANPASSRAVLIGSSAYRWLTPLPSVRANLEDLRRALTDEDIWGLPPANVMTIADATDRVAVYETLREAAGAAGTDGLLLFYYAGHGLIHGGDLILGLPGTDPQHPDEQALAYATLRDATRLSRSPRRVLILDCCFAGRAGTAEMSAADALRRLAHSDTEQACLLLAAGANRPASAPAGDRNTAFTGALLDLLTMGSELSDPVLTVQTVADEVDRHLLASGRERPELRLSNRAGDIPLARNIRIRRRNLTGSVLEASKEVTDPELRGGRMLVLRHDDTGAIGVRLNRPGDPLPEALHGWRTKITAPKRLFDGGPIARDAFIALVRLRAGADQPIRFTAVKGNLGSLPLSDAQPSVRDCVADLRIFVGYLGWGPGGLEQLINDGILNVADVSAPRVTFARDGAP</sequence>
<dbReference type="Gene3D" id="3.40.1740.10">
    <property type="entry name" value="VC0467-like"/>
    <property type="match status" value="1"/>
</dbReference>
<evidence type="ECO:0000313" key="2">
    <source>
        <dbReference type="EMBL" id="GIM97810.1"/>
    </source>
</evidence>
<dbReference type="RefSeq" id="WP_213013438.1">
    <property type="nucleotide sequence ID" value="NZ_BOQN01000159.1"/>
</dbReference>
<dbReference type="Proteomes" id="UP000677082">
    <property type="component" value="Unassembled WGS sequence"/>
</dbReference>
<name>A0A919WCY4_9ACTN</name>
<accession>A0A919WCY4</accession>
<dbReference type="InterPro" id="IPR011600">
    <property type="entry name" value="Pept_C14_caspase"/>
</dbReference>
<dbReference type="Pfam" id="PF02622">
    <property type="entry name" value="DUF179"/>
    <property type="match status" value="1"/>
</dbReference>
<dbReference type="EMBL" id="BOQN01000159">
    <property type="protein sequence ID" value="GIM97810.1"/>
    <property type="molecule type" value="Genomic_DNA"/>
</dbReference>
<dbReference type="InterPro" id="IPR003774">
    <property type="entry name" value="AlgH-like"/>
</dbReference>
<dbReference type="GO" id="GO:0006508">
    <property type="term" value="P:proteolysis"/>
    <property type="evidence" value="ECO:0007669"/>
    <property type="project" value="InterPro"/>
</dbReference>
<gene>
    <name evidence="2" type="ORF">Ato02nite_096030</name>
</gene>
<keyword evidence="3" id="KW-1185">Reference proteome</keyword>
<protein>
    <recommendedName>
        <fullName evidence="1">Peptidase C14 caspase domain-containing protein</fullName>
    </recommendedName>
</protein>
<dbReference type="InterPro" id="IPR029030">
    <property type="entry name" value="Caspase-like_dom_sf"/>
</dbReference>
<dbReference type="AlphaFoldDB" id="A0A919WCY4"/>
<reference evidence="2 3" key="1">
    <citation type="submission" date="2021-03" db="EMBL/GenBank/DDBJ databases">
        <title>Whole genome shotgun sequence of Actinoplanes toevensis NBRC 105298.</title>
        <authorList>
            <person name="Komaki H."/>
            <person name="Tamura T."/>
        </authorList>
    </citation>
    <scope>NUCLEOTIDE SEQUENCE [LARGE SCALE GENOMIC DNA]</scope>
    <source>
        <strain evidence="2 3">NBRC 105298</strain>
    </source>
</reference>
<comment type="caution">
    <text evidence="2">The sequence shown here is derived from an EMBL/GenBank/DDBJ whole genome shotgun (WGS) entry which is preliminary data.</text>
</comment>
<dbReference type="SUPFAM" id="SSF52129">
    <property type="entry name" value="Caspase-like"/>
    <property type="match status" value="1"/>
</dbReference>
<dbReference type="Gene3D" id="3.40.50.1460">
    <property type="match status" value="1"/>
</dbReference>
<dbReference type="GO" id="GO:0004197">
    <property type="term" value="F:cysteine-type endopeptidase activity"/>
    <property type="evidence" value="ECO:0007669"/>
    <property type="project" value="InterPro"/>
</dbReference>
<organism evidence="2 3">
    <name type="scientific">Paractinoplanes toevensis</name>
    <dbReference type="NCBI Taxonomy" id="571911"/>
    <lineage>
        <taxon>Bacteria</taxon>
        <taxon>Bacillati</taxon>
        <taxon>Actinomycetota</taxon>
        <taxon>Actinomycetes</taxon>
        <taxon>Micromonosporales</taxon>
        <taxon>Micromonosporaceae</taxon>
        <taxon>Paractinoplanes</taxon>
    </lineage>
</organism>
<proteinExistence type="predicted"/>
<feature type="domain" description="Peptidase C14 caspase" evidence="1">
    <location>
        <begin position="10"/>
        <end position="229"/>
    </location>
</feature>